<evidence type="ECO:0000256" key="1">
    <source>
        <dbReference type="ARBA" id="ARBA00001947"/>
    </source>
</evidence>
<comment type="similarity">
    <text evidence="2">Belongs to the peptidase M13 family.</text>
</comment>
<keyword evidence="12" id="KW-1185">Reference proteome</keyword>
<evidence type="ECO:0000256" key="6">
    <source>
        <dbReference type="ARBA" id="ARBA00022833"/>
    </source>
</evidence>
<evidence type="ECO:0000256" key="5">
    <source>
        <dbReference type="ARBA" id="ARBA00022801"/>
    </source>
</evidence>
<evidence type="ECO:0000259" key="9">
    <source>
        <dbReference type="Pfam" id="PF01431"/>
    </source>
</evidence>
<evidence type="ECO:0000313" key="11">
    <source>
        <dbReference type="EMBL" id="MFC5865290.1"/>
    </source>
</evidence>
<organism evidence="11 12">
    <name type="scientific">Acidicapsa dinghuensis</name>
    <dbReference type="NCBI Taxonomy" id="2218256"/>
    <lineage>
        <taxon>Bacteria</taxon>
        <taxon>Pseudomonadati</taxon>
        <taxon>Acidobacteriota</taxon>
        <taxon>Terriglobia</taxon>
        <taxon>Terriglobales</taxon>
        <taxon>Acidobacteriaceae</taxon>
        <taxon>Acidicapsa</taxon>
    </lineage>
</organism>
<name>A0ABW1EML8_9BACT</name>
<evidence type="ECO:0000256" key="4">
    <source>
        <dbReference type="ARBA" id="ARBA00022723"/>
    </source>
</evidence>
<gene>
    <name evidence="11" type="ORF">ACFPT7_23495</name>
</gene>
<dbReference type="CDD" id="cd08662">
    <property type="entry name" value="M13"/>
    <property type="match status" value="1"/>
</dbReference>
<keyword evidence="3" id="KW-0645">Protease</keyword>
<comment type="caution">
    <text evidence="11">The sequence shown here is derived from an EMBL/GenBank/DDBJ whole genome shotgun (WGS) entry which is preliminary data.</text>
</comment>
<dbReference type="PROSITE" id="PS51885">
    <property type="entry name" value="NEPRILYSIN"/>
    <property type="match status" value="1"/>
</dbReference>
<dbReference type="Pfam" id="PF01431">
    <property type="entry name" value="Peptidase_M13"/>
    <property type="match status" value="1"/>
</dbReference>
<dbReference type="Gene3D" id="1.10.1380.10">
    <property type="entry name" value="Neutral endopeptidase , domain2"/>
    <property type="match status" value="1"/>
</dbReference>
<reference evidence="12" key="1">
    <citation type="journal article" date="2019" name="Int. J. Syst. Evol. Microbiol.">
        <title>The Global Catalogue of Microorganisms (GCM) 10K type strain sequencing project: providing services to taxonomists for standard genome sequencing and annotation.</title>
        <authorList>
            <consortium name="The Broad Institute Genomics Platform"/>
            <consortium name="The Broad Institute Genome Sequencing Center for Infectious Disease"/>
            <person name="Wu L."/>
            <person name="Ma J."/>
        </authorList>
    </citation>
    <scope>NUCLEOTIDE SEQUENCE [LARGE SCALE GENOMIC DNA]</scope>
    <source>
        <strain evidence="12">JCM 4087</strain>
    </source>
</reference>
<keyword evidence="7" id="KW-0482">Metalloprotease</keyword>
<evidence type="ECO:0000256" key="7">
    <source>
        <dbReference type="ARBA" id="ARBA00023049"/>
    </source>
</evidence>
<evidence type="ECO:0000256" key="2">
    <source>
        <dbReference type="ARBA" id="ARBA00007357"/>
    </source>
</evidence>
<dbReference type="InterPro" id="IPR018497">
    <property type="entry name" value="Peptidase_M13_C"/>
</dbReference>
<dbReference type="SUPFAM" id="SSF55486">
    <property type="entry name" value="Metalloproteases ('zincins'), catalytic domain"/>
    <property type="match status" value="1"/>
</dbReference>
<proteinExistence type="inferred from homology"/>
<feature type="signal peptide" evidence="8">
    <location>
        <begin position="1"/>
        <end position="26"/>
    </location>
</feature>
<dbReference type="Proteomes" id="UP001596091">
    <property type="component" value="Unassembled WGS sequence"/>
</dbReference>
<dbReference type="InterPro" id="IPR008753">
    <property type="entry name" value="Peptidase_M13_N"/>
</dbReference>
<keyword evidence="6" id="KW-0862">Zinc</keyword>
<dbReference type="PANTHER" id="PTHR11733:SF167">
    <property type="entry name" value="FI17812P1-RELATED"/>
    <property type="match status" value="1"/>
</dbReference>
<dbReference type="InterPro" id="IPR000718">
    <property type="entry name" value="Peptidase_M13"/>
</dbReference>
<feature type="domain" description="Peptidase M13 C-terminal" evidence="9">
    <location>
        <begin position="505"/>
        <end position="715"/>
    </location>
</feature>
<keyword evidence="5" id="KW-0378">Hydrolase</keyword>
<evidence type="ECO:0000256" key="3">
    <source>
        <dbReference type="ARBA" id="ARBA00022670"/>
    </source>
</evidence>
<evidence type="ECO:0000313" key="12">
    <source>
        <dbReference type="Proteomes" id="UP001596091"/>
    </source>
</evidence>
<comment type="cofactor">
    <cofactor evidence="1">
        <name>Zn(2+)</name>
        <dbReference type="ChEBI" id="CHEBI:29105"/>
    </cofactor>
</comment>
<sequence length="716" mass="79498">MKIRSSRSGILAIAAISLGCAPFALAQSDSALPTASFTASLTGPSLFASDDAAPAPPKSVGSLDLSAIDKTADPCQDFYQYACGNWVKDNPVPADQVRWARSFSLLGERNRYLLWQELDAAAKNPKTPLQQKYGSFFAACMDTALIDKKGLTPLEPALKQIAAFNDPKQLATLVGSLQKVGDAAPLIAFTVSQDEKDSSKQIAETRQSGLSLPDREYYLSDAKRFATIRDQYKDHVTKMFTLAGDSPDQAAKEADDVLRIETALAKASTSRTALREPENRYHIYAVADLEKLTPDFAWPVYWRDIGIGHFDTLNVATPDFFKELDTLINSEQASAWQSYLRWHVIHGAVAELPQKFYDENFAFFGKVLSGQKEQTPRWRQCTAMTDQALGEAVGQDWVKQHFPPEAKASMDKLVAALEKSLGDDIRTLPWMSDATKQAAEAKLADIRNKIGYPEHWRNYSALTVSSTDALGNARRAAIFQRDWRLSKLGKPVDEKEWGMTPPTVNAYYNPSMNDINFPAGILQPPFFDFKADPAVNFGGIGVVIGHEMTHGFDDEGSKYDGKGNLREWQTAEDRKKFTERTDCEVNEYNGFEASPAHDGLPAQNLNGKLTLGENTADNGGLRIAYLALLDTLAEEHKTIDDKIDGYTEAQRYFLSFAQVWCQNQTDPSARQSALTDPHSPGRWRANGSVQNFDEFGKAFNCKKGDPMYPEHSCRVW</sequence>
<feature type="chain" id="PRO_5047501039" evidence="8">
    <location>
        <begin position="27"/>
        <end position="716"/>
    </location>
</feature>
<dbReference type="PANTHER" id="PTHR11733">
    <property type="entry name" value="ZINC METALLOPROTEASE FAMILY M13 NEPRILYSIN-RELATED"/>
    <property type="match status" value="1"/>
</dbReference>
<keyword evidence="8" id="KW-0732">Signal</keyword>
<dbReference type="InterPro" id="IPR024079">
    <property type="entry name" value="MetalloPept_cat_dom_sf"/>
</dbReference>
<dbReference type="RefSeq" id="WP_263341548.1">
    <property type="nucleotide sequence ID" value="NZ_JAGSYH010000007.1"/>
</dbReference>
<dbReference type="Pfam" id="PF05649">
    <property type="entry name" value="Peptidase_M13_N"/>
    <property type="match status" value="1"/>
</dbReference>
<accession>A0ABW1EML8</accession>
<dbReference type="EMBL" id="JBHSPH010000018">
    <property type="protein sequence ID" value="MFC5865290.1"/>
    <property type="molecule type" value="Genomic_DNA"/>
</dbReference>
<dbReference type="Gene3D" id="3.40.390.10">
    <property type="entry name" value="Collagenase (Catalytic Domain)"/>
    <property type="match status" value="1"/>
</dbReference>
<keyword evidence="4" id="KW-0479">Metal-binding</keyword>
<evidence type="ECO:0000259" key="10">
    <source>
        <dbReference type="Pfam" id="PF05649"/>
    </source>
</evidence>
<dbReference type="PRINTS" id="PR00786">
    <property type="entry name" value="NEPRILYSIN"/>
</dbReference>
<evidence type="ECO:0000256" key="8">
    <source>
        <dbReference type="SAM" id="SignalP"/>
    </source>
</evidence>
<dbReference type="PROSITE" id="PS51257">
    <property type="entry name" value="PROKAR_LIPOPROTEIN"/>
    <property type="match status" value="1"/>
</dbReference>
<protein>
    <submittedName>
        <fullName evidence="11">M13 family metallopeptidase</fullName>
    </submittedName>
</protein>
<feature type="domain" description="Peptidase M13 N-terminal" evidence="10">
    <location>
        <begin position="74"/>
        <end position="453"/>
    </location>
</feature>
<dbReference type="InterPro" id="IPR042089">
    <property type="entry name" value="Peptidase_M13_dom_2"/>
</dbReference>